<name>A0A060NQY4_9BURK</name>
<dbReference type="InterPro" id="IPR052359">
    <property type="entry name" value="HTH-type_reg/antitoxin"/>
</dbReference>
<accession>A0A060NQY4</accession>
<dbReference type="KEGG" id="cbaa:SRAA_1455"/>
<dbReference type="OrthoDB" id="9799384at2"/>
<reference evidence="5 6" key="1">
    <citation type="journal article" date="2014" name="Nat. Commun.">
        <title>Physiological and genomic features of highly alkaliphilic hydrogen-utilizing Betaproteobacteria from a continental serpentinizing site.</title>
        <authorList>
            <person name="Suzuki S."/>
            <person name="Kuenen J.G."/>
            <person name="Schipper K."/>
            <person name="van der Velde S."/>
            <person name="Ishii S."/>
            <person name="Wu A."/>
            <person name="Sorokin D.Y."/>
            <person name="Tenney A."/>
            <person name="Meng X.Y."/>
            <person name="Morrill P.L."/>
            <person name="Kamagata Y."/>
            <person name="Muyzer G."/>
            <person name="Nealson K.H."/>
        </authorList>
    </citation>
    <scope>NUCLEOTIDE SEQUENCE [LARGE SCALE GENOMIC DNA]</scope>
    <source>
        <strain evidence="5 6">A1</strain>
    </source>
</reference>
<dbReference type="PROSITE" id="PS50943">
    <property type="entry name" value="HTH_CROC1"/>
    <property type="match status" value="1"/>
</dbReference>
<evidence type="ECO:0000256" key="2">
    <source>
        <dbReference type="ARBA" id="ARBA00023125"/>
    </source>
</evidence>
<evidence type="ECO:0000313" key="6">
    <source>
        <dbReference type="Proteomes" id="UP000067461"/>
    </source>
</evidence>
<keyword evidence="2" id="KW-0238">DNA-binding</keyword>
<feature type="domain" description="HTH cro/C1-type" evidence="4">
    <location>
        <begin position="51"/>
        <end position="94"/>
    </location>
</feature>
<evidence type="ECO:0000313" key="5">
    <source>
        <dbReference type="EMBL" id="BAO81309.1"/>
    </source>
</evidence>
<dbReference type="AlphaFoldDB" id="A0A060NQY4"/>
<sequence>MTTTKRKSRILNEVHETACGLHGAGLISKRRMGEFDALCHLGVHELVPQQIRALREQAHLSQSVFAAVLNTSVSTVQKWEAGDKKPSGTSLKLLNLIERKGLQAVQQEVVAAFDS</sequence>
<proteinExistence type="predicted"/>
<dbReference type="Gene3D" id="1.10.260.40">
    <property type="entry name" value="lambda repressor-like DNA-binding domains"/>
    <property type="match status" value="1"/>
</dbReference>
<dbReference type="PANTHER" id="PTHR36511">
    <property type="entry name" value="MERR FAMILY BACTERIAL REGULATORY PROTEIN"/>
    <property type="match status" value="1"/>
</dbReference>
<dbReference type="Pfam" id="PF01381">
    <property type="entry name" value="HTH_3"/>
    <property type="match status" value="1"/>
</dbReference>
<dbReference type="InterPro" id="IPR001387">
    <property type="entry name" value="Cro/C1-type_HTH"/>
</dbReference>
<dbReference type="RefSeq" id="WP_045531778.1">
    <property type="nucleotide sequence ID" value="NZ_AP014568.1"/>
</dbReference>
<dbReference type="PANTHER" id="PTHR36511:SF3">
    <property type="entry name" value="ANTITOXIN HIGA-2"/>
    <property type="match status" value="1"/>
</dbReference>
<dbReference type="SMART" id="SM00530">
    <property type="entry name" value="HTH_XRE"/>
    <property type="match status" value="1"/>
</dbReference>
<protein>
    <submittedName>
        <fullName evidence="5">Predicted transcriptional regulator</fullName>
    </submittedName>
</protein>
<gene>
    <name evidence="5" type="ORF">SRAA_1455</name>
</gene>
<dbReference type="Proteomes" id="UP000067461">
    <property type="component" value="Chromosome"/>
</dbReference>
<dbReference type="STRING" id="1458425.SRAA_1455"/>
<keyword evidence="1" id="KW-0805">Transcription regulation</keyword>
<dbReference type="EMBL" id="AP014568">
    <property type="protein sequence ID" value="BAO81309.1"/>
    <property type="molecule type" value="Genomic_DNA"/>
</dbReference>
<dbReference type="CDD" id="cd00093">
    <property type="entry name" value="HTH_XRE"/>
    <property type="match status" value="1"/>
</dbReference>
<evidence type="ECO:0000256" key="3">
    <source>
        <dbReference type="ARBA" id="ARBA00023163"/>
    </source>
</evidence>
<evidence type="ECO:0000259" key="4">
    <source>
        <dbReference type="PROSITE" id="PS50943"/>
    </source>
</evidence>
<dbReference type="SUPFAM" id="SSF47413">
    <property type="entry name" value="lambda repressor-like DNA-binding domains"/>
    <property type="match status" value="1"/>
</dbReference>
<dbReference type="GO" id="GO:0003677">
    <property type="term" value="F:DNA binding"/>
    <property type="evidence" value="ECO:0007669"/>
    <property type="project" value="UniProtKB-KW"/>
</dbReference>
<dbReference type="HOGENOM" id="CLU_144725_0_2_4"/>
<dbReference type="InterPro" id="IPR010982">
    <property type="entry name" value="Lambda_DNA-bd_dom_sf"/>
</dbReference>
<keyword evidence="6" id="KW-1185">Reference proteome</keyword>
<organism evidence="5 6">
    <name type="scientific">Serpentinimonas raichei</name>
    <dbReference type="NCBI Taxonomy" id="1458425"/>
    <lineage>
        <taxon>Bacteria</taxon>
        <taxon>Pseudomonadati</taxon>
        <taxon>Pseudomonadota</taxon>
        <taxon>Betaproteobacteria</taxon>
        <taxon>Burkholderiales</taxon>
        <taxon>Comamonadaceae</taxon>
        <taxon>Serpentinimonas</taxon>
    </lineage>
</organism>
<keyword evidence="3" id="KW-0804">Transcription</keyword>
<evidence type="ECO:0000256" key="1">
    <source>
        <dbReference type="ARBA" id="ARBA00023015"/>
    </source>
</evidence>